<dbReference type="InterPro" id="IPR013815">
    <property type="entry name" value="ATP_grasp_subdomain_1"/>
</dbReference>
<dbReference type="RefSeq" id="WP_148590652.1">
    <property type="nucleotide sequence ID" value="NZ_CP042997.1"/>
</dbReference>
<evidence type="ECO:0000256" key="2">
    <source>
        <dbReference type="ARBA" id="ARBA00022741"/>
    </source>
</evidence>
<dbReference type="Gene3D" id="3.30.1490.20">
    <property type="entry name" value="ATP-grasp fold, A domain"/>
    <property type="match status" value="1"/>
</dbReference>
<dbReference type="SUPFAM" id="SSF55729">
    <property type="entry name" value="Acyl-CoA N-acyltransferases (Nat)"/>
    <property type="match status" value="1"/>
</dbReference>
<dbReference type="FunFam" id="3.30.1490.20:FF:000020">
    <property type="entry name" value="Protein lysine acetyltransferase"/>
    <property type="match status" value="1"/>
</dbReference>
<dbReference type="AlphaFoldDB" id="A0A5B9VUW6"/>
<evidence type="ECO:0000256" key="3">
    <source>
        <dbReference type="ARBA" id="ARBA00022840"/>
    </source>
</evidence>
<sequence>MCAAVASTVHAAPDGDGESRLPLDAIFAPRTVAVIGATDKQGSVGRAVLWNLISNPFGATVYPINAHRPNVLGIKAYPSVAEAPGAVDLAVVATPAPTVPGVIAECVDAGVGGAVIISAGFKEIGAEGARLEREVLEQAARGRMRIIGPNCVGVMRPYSGMNATFAARLARPGSVGFISQSGALCTAILDWSFRENVGFSAFISVGSMLDVGWGDLIDYLGDDPYTKCIVIYMESIGDARSFLSASREVALAKPIVVIKAGRTEAAAKAAASHTGSLTGSDEVLDAAFRRVGVLRVDSISQVFDMAEVLSKQPRPRGPRLAILTNAGGPGVLATDTLIEDGGELAALSPETLAALDGFLPPAWSRGNPIDILGDADPGRYDRALAVTAKDPGIDGLLAILTPQAMTDPTATAELLRQHAKISGKPILASWMGGDAVEAGEQILNRAGIPTYRYPDTAAAAFTMMWRSSYNLQGLYETPNLPADGETAALARDRAEAVVAAARREGRSLLTEAESKRLLAAYGIPTARAIVADSPAAAVAAAGEIGYPVVLKLHSRTITHKTDVGGVQLNLRDADAVRDAYRAIEAAVRRAAAAAPGAFEGVTVQPMIKVEGYELILGSSLDPQFGPVLLFGTGGQLVEVFKDRALGLPPLNTTLARRMIEQTRIHRALRGVRGRRAVDLAALEQLLVRFSRLVIEQPSVREIDINPLLASPEQLIALDARVILHAPGVDLGSLPRPAIRPYPTQYASAWTAEDGTAFTLRPIRPEDEPLLVKFHGTLSERSVSLRYFHAMKYTARVAHERLTRICFIDYDREMALVADRKDPSTGEHEILGVGRLSKVRGTDEAEFALVVSDPYQGLGLGTEFLSRLVRVGREEGIRRIFGDILPENIEMQRICEKLGFKMTHNIQESVIRATLVL</sequence>
<dbReference type="InterPro" id="IPR000182">
    <property type="entry name" value="GNAT_dom"/>
</dbReference>
<dbReference type="SMART" id="SM00881">
    <property type="entry name" value="CoA_binding"/>
    <property type="match status" value="1"/>
</dbReference>
<dbReference type="InterPro" id="IPR032875">
    <property type="entry name" value="Succ_CoA_lig_flav_dom"/>
</dbReference>
<comment type="similarity">
    <text evidence="4">In the N-terminal section; belongs to the acetate CoA ligase alpha subunit family.</text>
</comment>
<reference evidence="8 9" key="1">
    <citation type="submission" date="2019-08" db="EMBL/GenBank/DDBJ databases">
        <title>Deep-cultivation of Planctomycetes and their phenomic and genomic characterization uncovers novel biology.</title>
        <authorList>
            <person name="Wiegand S."/>
            <person name="Jogler M."/>
            <person name="Boedeker C."/>
            <person name="Pinto D."/>
            <person name="Vollmers J."/>
            <person name="Rivas-Marin E."/>
            <person name="Kohn T."/>
            <person name="Peeters S.H."/>
            <person name="Heuer A."/>
            <person name="Rast P."/>
            <person name="Oberbeckmann S."/>
            <person name="Bunk B."/>
            <person name="Jeske O."/>
            <person name="Meyerdierks A."/>
            <person name="Storesund J.E."/>
            <person name="Kallscheuer N."/>
            <person name="Luecker S."/>
            <person name="Lage O.M."/>
            <person name="Pohl T."/>
            <person name="Merkel B.J."/>
            <person name="Hornburger P."/>
            <person name="Mueller R.-W."/>
            <person name="Bruemmer F."/>
            <person name="Labrenz M."/>
            <person name="Spormann A.M."/>
            <person name="Op den Camp H."/>
            <person name="Overmann J."/>
            <person name="Amann R."/>
            <person name="Jetten M.S.M."/>
            <person name="Mascher T."/>
            <person name="Medema M.H."/>
            <person name="Devos D.P."/>
            <person name="Kaster A.-K."/>
            <person name="Ovreas L."/>
            <person name="Rohde M."/>
            <person name="Galperin M.Y."/>
            <person name="Jogler C."/>
        </authorList>
    </citation>
    <scope>NUCLEOTIDE SEQUENCE [LARGE SCALE GENOMIC DNA]</scope>
    <source>
        <strain evidence="8 9">OJF2</strain>
    </source>
</reference>
<evidence type="ECO:0000313" key="9">
    <source>
        <dbReference type="Proteomes" id="UP000324233"/>
    </source>
</evidence>
<dbReference type="Pfam" id="PF13380">
    <property type="entry name" value="CoA_binding_2"/>
    <property type="match status" value="1"/>
</dbReference>
<dbReference type="Proteomes" id="UP000324233">
    <property type="component" value="Chromosome"/>
</dbReference>
<dbReference type="SUPFAM" id="SSF51735">
    <property type="entry name" value="NAD(P)-binding Rossmann-fold domains"/>
    <property type="match status" value="1"/>
</dbReference>
<dbReference type="Gene3D" id="3.40.50.720">
    <property type="entry name" value="NAD(P)-binding Rossmann-like Domain"/>
    <property type="match status" value="1"/>
</dbReference>
<dbReference type="Gene3D" id="3.40.50.261">
    <property type="entry name" value="Succinyl-CoA synthetase domains"/>
    <property type="match status" value="2"/>
</dbReference>
<dbReference type="EC" id="6.2.1.5" evidence="8"/>
<feature type="domain" description="ATP-grasp" evidence="6">
    <location>
        <begin position="515"/>
        <end position="551"/>
    </location>
</feature>
<dbReference type="KEGG" id="agv:OJF2_03410"/>
<dbReference type="Gene3D" id="3.30.470.20">
    <property type="entry name" value="ATP-grasp fold, B domain"/>
    <property type="match status" value="1"/>
</dbReference>
<dbReference type="GO" id="GO:0046872">
    <property type="term" value="F:metal ion binding"/>
    <property type="evidence" value="ECO:0007669"/>
    <property type="project" value="InterPro"/>
</dbReference>
<dbReference type="InterPro" id="IPR051538">
    <property type="entry name" value="Acyl-CoA_Synth/Transferase"/>
</dbReference>
<dbReference type="PROSITE" id="PS51186">
    <property type="entry name" value="GNAT"/>
    <property type="match status" value="1"/>
</dbReference>
<keyword evidence="3 5" id="KW-0067">ATP-binding</keyword>
<evidence type="ECO:0000259" key="6">
    <source>
        <dbReference type="PROSITE" id="PS50975"/>
    </source>
</evidence>
<dbReference type="EMBL" id="CP042997">
    <property type="protein sequence ID" value="QEH31874.1"/>
    <property type="molecule type" value="Genomic_DNA"/>
</dbReference>
<dbReference type="InterPro" id="IPR016102">
    <property type="entry name" value="Succinyl-CoA_synth-like"/>
</dbReference>
<accession>A0A5B9VUW6</accession>
<keyword evidence="2 5" id="KW-0547">Nucleotide-binding</keyword>
<dbReference type="InterPro" id="IPR043938">
    <property type="entry name" value="Ligase_CoA_dom"/>
</dbReference>
<evidence type="ECO:0000256" key="4">
    <source>
        <dbReference type="ARBA" id="ARBA00060888"/>
    </source>
</evidence>
<dbReference type="Gene3D" id="3.40.630.30">
    <property type="match status" value="1"/>
</dbReference>
<dbReference type="InterPro" id="IPR003781">
    <property type="entry name" value="CoA-bd"/>
</dbReference>
<dbReference type="GO" id="GO:0004775">
    <property type="term" value="F:succinate-CoA ligase (ADP-forming) activity"/>
    <property type="evidence" value="ECO:0007669"/>
    <property type="project" value="UniProtKB-EC"/>
</dbReference>
<dbReference type="Pfam" id="PF13607">
    <property type="entry name" value="Succ_CoA_lig"/>
    <property type="match status" value="1"/>
</dbReference>
<organism evidence="8 9">
    <name type="scientific">Aquisphaera giovannonii</name>
    <dbReference type="NCBI Taxonomy" id="406548"/>
    <lineage>
        <taxon>Bacteria</taxon>
        <taxon>Pseudomonadati</taxon>
        <taxon>Planctomycetota</taxon>
        <taxon>Planctomycetia</taxon>
        <taxon>Isosphaerales</taxon>
        <taxon>Isosphaeraceae</taxon>
        <taxon>Aquisphaera</taxon>
    </lineage>
</organism>
<dbReference type="Pfam" id="PF13549">
    <property type="entry name" value="ATP-grasp_5"/>
    <property type="match status" value="1"/>
</dbReference>
<evidence type="ECO:0000256" key="5">
    <source>
        <dbReference type="PROSITE-ProRule" id="PRU00409"/>
    </source>
</evidence>
<dbReference type="GO" id="GO:0016747">
    <property type="term" value="F:acyltransferase activity, transferring groups other than amino-acyl groups"/>
    <property type="evidence" value="ECO:0007669"/>
    <property type="project" value="InterPro"/>
</dbReference>
<evidence type="ECO:0000256" key="1">
    <source>
        <dbReference type="ARBA" id="ARBA00022598"/>
    </source>
</evidence>
<dbReference type="InterPro" id="IPR011761">
    <property type="entry name" value="ATP-grasp"/>
</dbReference>
<dbReference type="PROSITE" id="PS50975">
    <property type="entry name" value="ATP_GRASP"/>
    <property type="match status" value="1"/>
</dbReference>
<dbReference type="SUPFAM" id="SSF56059">
    <property type="entry name" value="Glutathione synthetase ATP-binding domain-like"/>
    <property type="match status" value="1"/>
</dbReference>
<keyword evidence="1 8" id="KW-0436">Ligase</keyword>
<dbReference type="OrthoDB" id="9807426at2"/>
<dbReference type="CDD" id="cd04301">
    <property type="entry name" value="NAT_SF"/>
    <property type="match status" value="1"/>
</dbReference>
<dbReference type="InterPro" id="IPR036291">
    <property type="entry name" value="NAD(P)-bd_dom_sf"/>
</dbReference>
<keyword evidence="9" id="KW-1185">Reference proteome</keyword>
<protein>
    <submittedName>
        <fullName evidence="8">Succinyl-CoA ligase [ADP-forming] subunit alpha</fullName>
        <ecNumber evidence="8">6.2.1.5</ecNumber>
    </submittedName>
</protein>
<dbReference type="GO" id="GO:0043758">
    <property type="term" value="F:acetate-CoA ligase (ADP-forming) activity"/>
    <property type="evidence" value="ECO:0007669"/>
    <property type="project" value="InterPro"/>
</dbReference>
<evidence type="ECO:0000259" key="7">
    <source>
        <dbReference type="PROSITE" id="PS51186"/>
    </source>
</evidence>
<dbReference type="SUPFAM" id="SSF52210">
    <property type="entry name" value="Succinyl-CoA synthetase domains"/>
    <property type="match status" value="2"/>
</dbReference>
<dbReference type="GO" id="GO:0005524">
    <property type="term" value="F:ATP binding"/>
    <property type="evidence" value="ECO:0007669"/>
    <property type="project" value="UniProtKB-UniRule"/>
</dbReference>
<evidence type="ECO:0000313" key="8">
    <source>
        <dbReference type="EMBL" id="QEH31874.1"/>
    </source>
</evidence>
<dbReference type="PANTHER" id="PTHR43334">
    <property type="entry name" value="ACETATE--COA LIGASE [ADP-FORMING]"/>
    <property type="match status" value="1"/>
</dbReference>
<dbReference type="InterPro" id="IPR016181">
    <property type="entry name" value="Acyl_CoA_acyltransferase"/>
</dbReference>
<feature type="domain" description="N-acetyltransferase" evidence="7">
    <location>
        <begin position="757"/>
        <end position="916"/>
    </location>
</feature>
<name>A0A5B9VUW6_9BACT</name>
<proteinExistence type="inferred from homology"/>
<gene>
    <name evidence="8" type="primary">sucD_1</name>
    <name evidence="8" type="ORF">OJF2_03410</name>
</gene>
<dbReference type="PANTHER" id="PTHR43334:SF1">
    <property type="entry name" value="3-HYDROXYPROPIONATE--COA LIGASE [ADP-FORMING]"/>
    <property type="match status" value="1"/>
</dbReference>
<dbReference type="Pfam" id="PF19045">
    <property type="entry name" value="Ligase_CoA_2"/>
    <property type="match status" value="1"/>
</dbReference>
<dbReference type="Pfam" id="PF13302">
    <property type="entry name" value="Acetyltransf_3"/>
    <property type="match status" value="1"/>
</dbReference>